<reference evidence="3" key="1">
    <citation type="journal article" date="2021" name="PeerJ">
        <title>Extensive microbial diversity within the chicken gut microbiome revealed by metagenomics and culture.</title>
        <authorList>
            <person name="Gilroy R."/>
            <person name="Ravi A."/>
            <person name="Getino M."/>
            <person name="Pursley I."/>
            <person name="Horton D.L."/>
            <person name="Alikhan N.F."/>
            <person name="Baker D."/>
            <person name="Gharbi K."/>
            <person name="Hall N."/>
            <person name="Watson M."/>
            <person name="Adriaenssens E.M."/>
            <person name="Foster-Nyarko E."/>
            <person name="Jarju S."/>
            <person name="Secka A."/>
            <person name="Antonio M."/>
            <person name="Oren A."/>
            <person name="Chaudhuri R.R."/>
            <person name="La Ragione R."/>
            <person name="Hildebrand F."/>
            <person name="Pallen M.J."/>
        </authorList>
    </citation>
    <scope>NUCLEOTIDE SEQUENCE</scope>
    <source>
        <strain evidence="3">CHK195-9823</strain>
    </source>
</reference>
<evidence type="ECO:0000313" key="3">
    <source>
        <dbReference type="EMBL" id="HIV40253.1"/>
    </source>
</evidence>
<dbReference type="InterPro" id="IPR046131">
    <property type="entry name" value="DUF6128"/>
</dbReference>
<name>A0A9D1PH95_9FIRM</name>
<dbReference type="Pfam" id="PF19623">
    <property type="entry name" value="DUF6128"/>
    <property type="match status" value="1"/>
</dbReference>
<comment type="caution">
    <text evidence="3">The sequence shown here is derived from an EMBL/GenBank/DDBJ whole genome shotgun (WGS) entry which is preliminary data.</text>
</comment>
<organism evidence="3 4">
    <name type="scientific">Candidatus Blautia stercorigallinarum</name>
    <dbReference type="NCBI Taxonomy" id="2838501"/>
    <lineage>
        <taxon>Bacteria</taxon>
        <taxon>Bacillati</taxon>
        <taxon>Bacillota</taxon>
        <taxon>Clostridia</taxon>
        <taxon>Lachnospirales</taxon>
        <taxon>Lachnospiraceae</taxon>
        <taxon>Blautia</taxon>
    </lineage>
</organism>
<dbReference type="AlphaFoldDB" id="A0A9D1PH95"/>
<dbReference type="Proteomes" id="UP000886814">
    <property type="component" value="Unassembled WGS sequence"/>
</dbReference>
<evidence type="ECO:0000256" key="1">
    <source>
        <dbReference type="SAM" id="MobiDB-lite"/>
    </source>
</evidence>
<dbReference type="EMBL" id="DXIQ01000106">
    <property type="protein sequence ID" value="HIV40253.1"/>
    <property type="molecule type" value="Genomic_DNA"/>
</dbReference>
<gene>
    <name evidence="3" type="ORF">H9747_14875</name>
</gene>
<feature type="compositionally biased region" description="Basic and acidic residues" evidence="1">
    <location>
        <begin position="192"/>
        <end position="219"/>
    </location>
</feature>
<proteinExistence type="predicted"/>
<evidence type="ECO:0000259" key="2">
    <source>
        <dbReference type="Pfam" id="PF19623"/>
    </source>
</evidence>
<protein>
    <recommendedName>
        <fullName evidence="2">DUF6128 domain-containing protein</fullName>
    </recommendedName>
</protein>
<feature type="domain" description="DUF6128" evidence="2">
    <location>
        <begin position="310"/>
        <end position="388"/>
    </location>
</feature>
<accession>A0A9D1PH95</accession>
<feature type="region of interest" description="Disordered" evidence="1">
    <location>
        <begin position="162"/>
        <end position="234"/>
    </location>
</feature>
<evidence type="ECO:0000313" key="4">
    <source>
        <dbReference type="Proteomes" id="UP000886814"/>
    </source>
</evidence>
<reference evidence="3" key="2">
    <citation type="submission" date="2021-04" db="EMBL/GenBank/DDBJ databases">
        <authorList>
            <person name="Gilroy R."/>
        </authorList>
    </citation>
    <scope>NUCLEOTIDE SEQUENCE</scope>
    <source>
        <strain evidence="3">CHK195-9823</strain>
    </source>
</reference>
<sequence length="397" mass="44649">MPGYRRFIAYVYEYVQGKKGDGKGFIKVEARNGICRMSFKLRGIQGRDSVEARAYGYVREGNSARGIYLGKGDLAGSQAEFELESGEDQIGGSSYSLGDLGGLLILGENGEIYASGWDEQPVRPDMIMLPSLQEEKDEDNPLPEEEDYEDGNTVSDTLQIFPQEDSVTDTEPDSGEVPGGAEGKNSEMPGSENREMQGKSKSENRETSDEPESEYREESENAYYMTPGTEAGSAYQGEYGETEEILEENPAPEEIPETASEYEETVRESQDTVKIADEPMMESQSAAPKQLFIPFSDEEITDCQKVTPADLRILGRRDRGLMNNNFLRYGVKNYGHLLMGKRKEDGRYILGVPGIYERQESLMANMFGFPYFKECAGSRERRGRFGYWYRLIDTPQF</sequence>